<dbReference type="GO" id="GO:0045296">
    <property type="term" value="F:cadherin binding"/>
    <property type="evidence" value="ECO:0007669"/>
    <property type="project" value="InterPro"/>
</dbReference>
<evidence type="ECO:0000313" key="3">
    <source>
        <dbReference type="EMBL" id="AEC12440.1"/>
    </source>
</evidence>
<dbReference type="EMBL" id="HQ234356">
    <property type="protein sequence ID" value="AEC12440.1"/>
    <property type="molecule type" value="mRNA"/>
</dbReference>
<accession>F6KG08</accession>
<dbReference type="SUPFAM" id="SSF48371">
    <property type="entry name" value="ARM repeat"/>
    <property type="match status" value="1"/>
</dbReference>
<name>F6KG08_OSCPE</name>
<gene>
    <name evidence="3" type="primary">ctnnb1</name>
</gene>
<dbReference type="AlphaFoldDB" id="F6KG08"/>
<dbReference type="InterPro" id="IPR013284">
    <property type="entry name" value="Beta-catenin"/>
</dbReference>
<feature type="region of interest" description="Disordered" evidence="2">
    <location>
        <begin position="748"/>
        <end position="866"/>
    </location>
</feature>
<organism evidence="3">
    <name type="scientific">Oscarella pearsei</name>
    <name type="common">Sponge</name>
    <dbReference type="NCBI Taxonomy" id="1940113"/>
    <lineage>
        <taxon>Eukaryota</taxon>
        <taxon>Metazoa</taxon>
        <taxon>Porifera</taxon>
        <taxon>Homoscleromorpha</taxon>
        <taxon>Homosclerophorida</taxon>
        <taxon>Oscarellidae</taxon>
        <taxon>Oscarella</taxon>
    </lineage>
</organism>
<feature type="repeat" description="ARM" evidence="1">
    <location>
        <begin position="535"/>
        <end position="578"/>
    </location>
</feature>
<dbReference type="Pfam" id="PF00514">
    <property type="entry name" value="Arm"/>
    <property type="match status" value="4"/>
</dbReference>
<feature type="repeat" description="ARM" evidence="1">
    <location>
        <begin position="323"/>
        <end position="365"/>
    </location>
</feature>
<protein>
    <submittedName>
        <fullName evidence="3">Putative beta-catenin 1</fullName>
    </submittedName>
</protein>
<dbReference type="SMART" id="SM00185">
    <property type="entry name" value="ARM"/>
    <property type="match status" value="12"/>
</dbReference>
<feature type="region of interest" description="Disordered" evidence="2">
    <location>
        <begin position="75"/>
        <end position="169"/>
    </location>
</feature>
<evidence type="ECO:0000256" key="1">
    <source>
        <dbReference type="PROSITE-ProRule" id="PRU00259"/>
    </source>
</evidence>
<dbReference type="InterPro" id="IPR000225">
    <property type="entry name" value="Armadillo"/>
</dbReference>
<dbReference type="PRINTS" id="PR01869">
    <property type="entry name" value="BCATNINFAMLY"/>
</dbReference>
<dbReference type="GO" id="GO:0007155">
    <property type="term" value="P:cell adhesion"/>
    <property type="evidence" value="ECO:0007669"/>
    <property type="project" value="InterPro"/>
</dbReference>
<feature type="compositionally biased region" description="Low complexity" evidence="2">
    <location>
        <begin position="75"/>
        <end position="84"/>
    </location>
</feature>
<feature type="repeat" description="ARM" evidence="1">
    <location>
        <begin position="197"/>
        <end position="239"/>
    </location>
</feature>
<sequence>MVLGGTQNSAESVLDMILDMSGRSKSYECGQVTAAAGFPSQSTDPSMTGLGGGGGTAADFFDTGAGMGELLELLGSPGKPGSGAQDSGIASATSGVASSVQSGIHSGIPSGIPSDTEDDDWKQQQMPPRRQIAARTPSVPLYSEPLDDPMSRMSSVSIPGTPAEPSSVQRLAEPSAMLRDAVMSIINYQDDADLAGRVIPEATRLLADPDPSVVKQAAMVVHELSKREASRHAIIGSPALIGGLVHVLGTTNDPDAMRSISGTLHNLSHHRQGLSSMYKAQGIPALVRLLGSQVENVLFYAITTLHNLLLHQEGSKMSLRIAGGLQKLVSLLSRGNPKFLAITVDCLHILTYGNQESKLSILGCGGSAELVRIMRMFTYEKLLWTTSRLLKVLSVCPMNKQAIVEANGVAILTAQLSGRSSRLVQNCLWCLRNLSDASSHLQNQQQLLQILIHLLSGNDVTSVECAAGILSNLTCNNQQNKVIVCQCGGIEALLRTCAQAGSRDEVAEPAVCALRHLTSRHPEAEMAQNTIRLQYGIPLIVKILDPPSKWPLLKAAIGLIRNLALSPQNHGAIRENGGIHRLCQLLTKSQQTIQRRLALGPDAGPARVEGVYMEEVVEGCVGALHILARDISNRALIRGLNSIPLFVQLLYSSHENVVRVAAGALCEMAQDKENADTIEAENATAPLTELLQSRNEGIATYAAATLFRMSEDKSQDYRTRLSVELTSSLARTDSGGQWSQQADVFGRQLPGHSYQPAPPSALHQLPPQGGSFSHHGPPPVQRQTSGGMSQVPGGFNPSFHGGAPHQQHLPPVMSSQPPHHHMAPAHYPQQQPDMSYDGFGSFGGQDFPMQESMQTEGSQHFFDTDL</sequence>
<feature type="repeat" description="ARM" evidence="1">
    <location>
        <begin position="239"/>
        <end position="282"/>
    </location>
</feature>
<proteinExistence type="evidence at transcript level"/>
<feature type="repeat" description="ARM" evidence="1">
    <location>
        <begin position="446"/>
        <end position="488"/>
    </location>
</feature>
<feature type="compositionally biased region" description="Polar residues" evidence="2">
    <location>
        <begin position="152"/>
        <end position="169"/>
    </location>
</feature>
<feature type="repeat" description="ARM" evidence="1">
    <location>
        <begin position="488"/>
        <end position="526"/>
    </location>
</feature>
<dbReference type="InterPro" id="IPR011989">
    <property type="entry name" value="ARM-like"/>
</dbReference>
<reference evidence="3" key="1">
    <citation type="journal article" date="2012" name="Proc. Natl. Acad. Sci. U.S.A.">
        <title>Origin of metazoan cadherin diversity and the antiquity of the classical cadherin/beta-catenin complex.</title>
        <authorList>
            <person name="Nichols S.A."/>
            <person name="Roberts B.W."/>
            <person name="Richter D.J."/>
            <person name="Fairclough S.R."/>
            <person name="King N."/>
        </authorList>
    </citation>
    <scope>NUCLEOTIDE SEQUENCE</scope>
</reference>
<dbReference type="Gene3D" id="1.25.10.10">
    <property type="entry name" value="Leucine-rich Repeat Variant"/>
    <property type="match status" value="1"/>
</dbReference>
<evidence type="ECO:0000256" key="2">
    <source>
        <dbReference type="SAM" id="MobiDB-lite"/>
    </source>
</evidence>
<dbReference type="PANTHER" id="PTHR45976">
    <property type="entry name" value="ARMADILLO SEGMENT POLARITY PROTEIN"/>
    <property type="match status" value="1"/>
</dbReference>
<dbReference type="PROSITE" id="PS50176">
    <property type="entry name" value="ARM_REPEAT"/>
    <property type="match status" value="8"/>
</dbReference>
<dbReference type="InterPro" id="IPR016024">
    <property type="entry name" value="ARM-type_fold"/>
</dbReference>
<feature type="compositionally biased region" description="Polar residues" evidence="2">
    <location>
        <begin position="88"/>
        <end position="104"/>
    </location>
</feature>
<feature type="repeat" description="ARM" evidence="1">
    <location>
        <begin position="641"/>
        <end position="683"/>
    </location>
</feature>
<feature type="repeat" description="ARM" evidence="1">
    <location>
        <begin position="281"/>
        <end position="323"/>
    </location>
</feature>